<gene>
    <name evidence="4" type="ORF">D9613_009421</name>
</gene>
<dbReference type="InterPro" id="IPR045338">
    <property type="entry name" value="DUF6535"/>
</dbReference>
<dbReference type="AlphaFoldDB" id="A0A8H4VVT3"/>
<feature type="compositionally biased region" description="Low complexity" evidence="1">
    <location>
        <begin position="724"/>
        <end position="735"/>
    </location>
</feature>
<dbReference type="EMBL" id="JAACJL010000002">
    <property type="protein sequence ID" value="KAF4622185.1"/>
    <property type="molecule type" value="Genomic_DNA"/>
</dbReference>
<feature type="transmembrane region" description="Helical" evidence="2">
    <location>
        <begin position="120"/>
        <end position="143"/>
    </location>
</feature>
<keyword evidence="2" id="KW-0472">Membrane</keyword>
<evidence type="ECO:0000256" key="2">
    <source>
        <dbReference type="SAM" id="Phobius"/>
    </source>
</evidence>
<organism evidence="4 5">
    <name type="scientific">Agrocybe pediades</name>
    <dbReference type="NCBI Taxonomy" id="84607"/>
    <lineage>
        <taxon>Eukaryota</taxon>
        <taxon>Fungi</taxon>
        <taxon>Dikarya</taxon>
        <taxon>Basidiomycota</taxon>
        <taxon>Agaricomycotina</taxon>
        <taxon>Agaricomycetes</taxon>
        <taxon>Agaricomycetidae</taxon>
        <taxon>Agaricales</taxon>
        <taxon>Agaricineae</taxon>
        <taxon>Strophariaceae</taxon>
        <taxon>Agrocybe</taxon>
    </lineage>
</organism>
<evidence type="ECO:0000313" key="5">
    <source>
        <dbReference type="Proteomes" id="UP000521872"/>
    </source>
</evidence>
<comment type="caution">
    <text evidence="4">The sequence shown here is derived from an EMBL/GenBank/DDBJ whole genome shotgun (WGS) entry which is preliminary data.</text>
</comment>
<protein>
    <recommendedName>
        <fullName evidence="3">DUF6535 domain-containing protein</fullName>
    </recommendedName>
</protein>
<feature type="compositionally biased region" description="Basic and acidic residues" evidence="1">
    <location>
        <begin position="683"/>
        <end position="692"/>
    </location>
</feature>
<keyword evidence="2" id="KW-0812">Transmembrane</keyword>
<dbReference type="Proteomes" id="UP000521872">
    <property type="component" value="Unassembled WGS sequence"/>
</dbReference>
<feature type="transmembrane region" description="Helical" evidence="2">
    <location>
        <begin position="50"/>
        <end position="69"/>
    </location>
</feature>
<dbReference type="Pfam" id="PF20153">
    <property type="entry name" value="DUF6535"/>
    <property type="match status" value="1"/>
</dbReference>
<evidence type="ECO:0000256" key="1">
    <source>
        <dbReference type="SAM" id="MobiDB-lite"/>
    </source>
</evidence>
<reference evidence="4 5" key="1">
    <citation type="submission" date="2019-12" db="EMBL/GenBank/DDBJ databases">
        <authorList>
            <person name="Floudas D."/>
            <person name="Bentzer J."/>
            <person name="Ahren D."/>
            <person name="Johansson T."/>
            <person name="Persson P."/>
            <person name="Tunlid A."/>
        </authorList>
    </citation>
    <scope>NUCLEOTIDE SEQUENCE [LARGE SCALE GENOMIC DNA]</scope>
    <source>
        <strain evidence="4 5">CBS 102.39</strain>
    </source>
</reference>
<feature type="transmembrane region" description="Helical" evidence="2">
    <location>
        <begin position="264"/>
        <end position="285"/>
    </location>
</feature>
<evidence type="ECO:0000313" key="4">
    <source>
        <dbReference type="EMBL" id="KAF4622185.1"/>
    </source>
</evidence>
<proteinExistence type="predicted"/>
<name>A0A8H4VVT3_9AGAR</name>
<sequence>MDEKPGDDETWQVGDRFRYPLPRDGKHWETLLDPLMERDRMQCAAWKEEVQNLVIFAGLFSSVLSAFVVQTYQSLQPDPNNQVVFLLSQIANNMGSSPSNTSFTTASSFTPDSSSVRINVLWLISLVLSLTTVLIAIVASQWLTEHQHYPSSMSLMEKYALFHMRQESLAKWRVPEILSSVPLLLLLALILFFVGLIDFAATFVRAVAIPVIISACIPLVFIALTTSLPMFQILSLSLSTVHATTSIPAQCSYKSTQSRVLQRIMTSSSTVFLVLLAPMLLLWSIPRYIGRLLGRPMKYVYFRGIPFFLIKNSDNANRRGYKQLYKFWKADSWFAFDERWMQFRSTYMMSIEGHGGLHWAWFSGGGAMYDCSNGILKARDRLNSNGYNERTAIALYHSVDDLLEEYTGGLRTGNNFLFQKLLYSPEELDQALYSLAYDDSDNQALRKEETLYIFFSRIEWVNPYGVVQNHFLELYLRLLNYSISRARITKDSGQPLVRLPFYLQVPPDDPSGYFIRGPVSSKAAIRVQYSKVVEAMFRHITDEGYAEEYLLDHSLAMIQDMLGYTLAHLQSSKSTGPIFDFLSEQIETYAGNPDTLGIRSDLFFFNAAVYAKISWRARLDETCRSRLASTLRGYIRERGTFDSQISSKLQVPLPPLPDEVPADPDSWWFFCFDLRGQDVEVKEHGNEEDHTGRPSSSASYSGFEHTARAKTPSIPIPKAPSLQRRSVVSGSTSSVDRVERPLSASAHAETPLIHDAPSLQRRSIDSRPTSSVDRVELPPPQIEHPAMDDIV</sequence>
<feature type="domain" description="DUF6535" evidence="3">
    <location>
        <begin position="28"/>
        <end position="200"/>
    </location>
</feature>
<accession>A0A8H4VVT3</accession>
<keyword evidence="2" id="KW-1133">Transmembrane helix</keyword>
<keyword evidence="5" id="KW-1185">Reference proteome</keyword>
<feature type="region of interest" description="Disordered" evidence="1">
    <location>
        <begin position="683"/>
        <end position="791"/>
    </location>
</feature>
<evidence type="ECO:0000259" key="3">
    <source>
        <dbReference type="Pfam" id="PF20153"/>
    </source>
</evidence>
<feature type="transmembrane region" description="Helical" evidence="2">
    <location>
        <begin position="203"/>
        <end position="224"/>
    </location>
</feature>
<feature type="transmembrane region" description="Helical" evidence="2">
    <location>
        <begin position="177"/>
        <end position="197"/>
    </location>
</feature>